<sequence>MAQKRDENISSKKVGKQLLEEEELPEITLAHPKAKKWIVAMATANYQELAKLANDWPELVKLRDPFTGYSALHWAAKHGNEDMVNLIAGTYKADVNCRTNGGYTPLHMAMYFDRSNVFHMLSNDYKANIDLLDWAGNKALNYSKQKTSVSASPYSNECCPRFVLDELNSDYHFKLPSNIRNLATNIKRSLEGGTLGRTSMRFKKRYQLNANSPLTRTQSLRTSFPSNSMLSLAGNEENLQPCWLPIPNISPARDNLLSKHAHSEGTRVESVTPRSKKNFLSKTIRAATALF</sequence>
<dbReference type="Proteomes" id="UP000092444">
    <property type="component" value="Unassembled WGS sequence"/>
</dbReference>
<dbReference type="STRING" id="37546.A0A1B0FDT6"/>
<keyword evidence="5" id="KW-1185">Reference proteome</keyword>
<dbReference type="SMART" id="SM00248">
    <property type="entry name" value="ANK"/>
    <property type="match status" value="2"/>
</dbReference>
<evidence type="ECO:0000256" key="3">
    <source>
        <dbReference type="ARBA" id="ARBA00038122"/>
    </source>
</evidence>
<dbReference type="PANTHER" id="PTHR14491">
    <property type="entry name" value="SOSONDOWAH, ISOFORM G"/>
    <property type="match status" value="1"/>
</dbReference>
<name>A0A1B0FDT6_GLOMM</name>
<evidence type="ECO:0000313" key="4">
    <source>
        <dbReference type="EnsemblMetazoa" id="GMOY001762-PA"/>
    </source>
</evidence>
<accession>A0A1B0FDT6</accession>
<dbReference type="InterPro" id="IPR036770">
    <property type="entry name" value="Ankyrin_rpt-contain_sf"/>
</dbReference>
<dbReference type="EMBL" id="CCAG010017885">
    <property type="status" value="NOT_ANNOTATED_CDS"/>
    <property type="molecule type" value="Genomic_DNA"/>
</dbReference>
<dbReference type="AlphaFoldDB" id="A0A1B0FDT6"/>
<dbReference type="SUPFAM" id="SSF48403">
    <property type="entry name" value="Ankyrin repeat"/>
    <property type="match status" value="1"/>
</dbReference>
<evidence type="ECO:0000256" key="2">
    <source>
        <dbReference type="ARBA" id="ARBA00023043"/>
    </source>
</evidence>
<dbReference type="InterPro" id="IPR002110">
    <property type="entry name" value="Ankyrin_rpt"/>
</dbReference>
<dbReference type="PANTHER" id="PTHR14491:SF7">
    <property type="entry name" value="SOSONDOWAH, ISOFORM G"/>
    <property type="match status" value="1"/>
</dbReference>
<dbReference type="Pfam" id="PF12796">
    <property type="entry name" value="Ank_2"/>
    <property type="match status" value="1"/>
</dbReference>
<evidence type="ECO:0000313" key="5">
    <source>
        <dbReference type="Proteomes" id="UP000092444"/>
    </source>
</evidence>
<organism evidence="4 5">
    <name type="scientific">Glossina morsitans morsitans</name>
    <name type="common">Savannah tsetse fly</name>
    <dbReference type="NCBI Taxonomy" id="37546"/>
    <lineage>
        <taxon>Eukaryota</taxon>
        <taxon>Metazoa</taxon>
        <taxon>Ecdysozoa</taxon>
        <taxon>Arthropoda</taxon>
        <taxon>Hexapoda</taxon>
        <taxon>Insecta</taxon>
        <taxon>Pterygota</taxon>
        <taxon>Neoptera</taxon>
        <taxon>Endopterygota</taxon>
        <taxon>Diptera</taxon>
        <taxon>Brachycera</taxon>
        <taxon>Muscomorpha</taxon>
        <taxon>Hippoboscoidea</taxon>
        <taxon>Glossinidae</taxon>
        <taxon>Glossina</taxon>
    </lineage>
</organism>
<dbReference type="VEuPathDB" id="VectorBase:GMOY001762"/>
<dbReference type="PhylomeDB" id="A0A1B0FDT6"/>
<reference evidence="4" key="1">
    <citation type="submission" date="2020-05" db="UniProtKB">
        <authorList>
            <consortium name="EnsemblMetazoa"/>
        </authorList>
    </citation>
    <scope>IDENTIFICATION</scope>
    <source>
        <strain evidence="4">Yale</strain>
    </source>
</reference>
<comment type="similarity">
    <text evidence="3">Belongs to the SOWAH family.</text>
</comment>
<keyword evidence="1" id="KW-0677">Repeat</keyword>
<dbReference type="EnsemblMetazoa" id="GMOY001762-RA">
    <property type="protein sequence ID" value="GMOY001762-PA"/>
    <property type="gene ID" value="GMOY001762"/>
</dbReference>
<dbReference type="Gene3D" id="1.25.40.20">
    <property type="entry name" value="Ankyrin repeat-containing domain"/>
    <property type="match status" value="1"/>
</dbReference>
<protein>
    <submittedName>
        <fullName evidence="4">Uncharacterized protein</fullName>
    </submittedName>
</protein>
<evidence type="ECO:0000256" key="1">
    <source>
        <dbReference type="ARBA" id="ARBA00022737"/>
    </source>
</evidence>
<proteinExistence type="inferred from homology"/>
<keyword evidence="2" id="KW-0040">ANK repeat</keyword>